<organism evidence="2 3">
    <name type="scientific">Sphaerosporella brunnea</name>
    <dbReference type="NCBI Taxonomy" id="1250544"/>
    <lineage>
        <taxon>Eukaryota</taxon>
        <taxon>Fungi</taxon>
        <taxon>Dikarya</taxon>
        <taxon>Ascomycota</taxon>
        <taxon>Pezizomycotina</taxon>
        <taxon>Pezizomycetes</taxon>
        <taxon>Pezizales</taxon>
        <taxon>Pyronemataceae</taxon>
        <taxon>Sphaerosporella</taxon>
    </lineage>
</organism>
<dbReference type="Pfam" id="PF20713">
    <property type="entry name" value="DUF6826"/>
    <property type="match status" value="1"/>
</dbReference>
<feature type="domain" description="DUF6826" evidence="1">
    <location>
        <begin position="420"/>
        <end position="493"/>
    </location>
</feature>
<dbReference type="OrthoDB" id="1668230at2759"/>
<name>A0A5J5FBT3_9PEZI</name>
<dbReference type="InParanoid" id="A0A5J5FBT3"/>
<evidence type="ECO:0000313" key="2">
    <source>
        <dbReference type="EMBL" id="KAA8914412.1"/>
    </source>
</evidence>
<dbReference type="AlphaFoldDB" id="A0A5J5FBT3"/>
<accession>A0A5J5FBT3</accession>
<keyword evidence="3" id="KW-1185">Reference proteome</keyword>
<sequence>MSAVLRRGDVVTDELLNVVYAAYDDFKALNGMNECSIEKQRSRLDSEAFDKERSNFQRAKAKIAVEKSELEKQLLSSSAAYEKERSNFESAKADLEKQLLISSAAFENERSSFESTKAKIAVEKSELEKQLLSSSAAFEKERSNFESAKADLEKQLFIFRAPLRARKAKIAVEKLELEKQLLSHSAAFEKERTHLESAKSKIAVEKSELEKQLLSSSAAFEKRRTHLESAKAKIAVEKSELEKQLLISSAAFEKERSSFDSAKAKIAVEKSELEKQLLSSSAAFEKERTHFESAKAKLADEKSELEKKLLSSKHYIQSLKPHLLEQSVKLENYYRPSGEAVNFGQSLLWHLTEPDYTTKAALWTQAVADGDANKIAEVLQAPSDSLSKALLKEANEPAATYDGEMEGYRPIVSLLSKILSNDRAQVFDTHAGRFLDKDRSPDISICSPAIKTAHAAYVCTVVEMKPKDKPLDNACRGQLLGYMHHTARAQPLRSRFTGMVSNVDCSVFVVLECESFGQFKITHFAPVNWTTALLHPRRLVHDEREQPLKPGFSKELDRILNHLGMTRTSTVGEFRMPRPLGLRKWRWMLPAAPDGTYTDRAGCPITTICVKRAALRCPQKLRSEIDILDIIGIGHDAPLSLPQLVYHTKDYLDQSR</sequence>
<dbReference type="Proteomes" id="UP000326924">
    <property type="component" value="Unassembled WGS sequence"/>
</dbReference>
<protein>
    <recommendedName>
        <fullName evidence="1">DUF6826 domain-containing protein</fullName>
    </recommendedName>
</protein>
<proteinExistence type="predicted"/>
<gene>
    <name evidence="2" type="ORF">FN846DRAFT_886027</name>
</gene>
<comment type="caution">
    <text evidence="2">The sequence shown here is derived from an EMBL/GenBank/DDBJ whole genome shotgun (WGS) entry which is preliminary data.</text>
</comment>
<reference evidence="2 3" key="1">
    <citation type="submission" date="2019-09" db="EMBL/GenBank/DDBJ databases">
        <title>Draft genome of the ectomycorrhizal ascomycete Sphaerosporella brunnea.</title>
        <authorList>
            <consortium name="DOE Joint Genome Institute"/>
            <person name="Benucci G.M."/>
            <person name="Marozzi G."/>
            <person name="Antonielli L."/>
            <person name="Sanchez S."/>
            <person name="Marco P."/>
            <person name="Wang X."/>
            <person name="Falini L.B."/>
            <person name="Barry K."/>
            <person name="Haridas S."/>
            <person name="Lipzen A."/>
            <person name="Labutti K."/>
            <person name="Grigoriev I.V."/>
            <person name="Murat C."/>
            <person name="Martin F."/>
            <person name="Albertini E."/>
            <person name="Donnini D."/>
            <person name="Bonito G."/>
        </authorList>
    </citation>
    <scope>NUCLEOTIDE SEQUENCE [LARGE SCALE GENOMIC DNA]</scope>
    <source>
        <strain evidence="2 3">Sb_GMNB300</strain>
    </source>
</reference>
<dbReference type="InterPro" id="IPR049229">
    <property type="entry name" value="DUF6826"/>
</dbReference>
<evidence type="ECO:0000313" key="3">
    <source>
        <dbReference type="Proteomes" id="UP000326924"/>
    </source>
</evidence>
<dbReference type="EMBL" id="VXIS01000006">
    <property type="protein sequence ID" value="KAA8914412.1"/>
    <property type="molecule type" value="Genomic_DNA"/>
</dbReference>
<evidence type="ECO:0000259" key="1">
    <source>
        <dbReference type="Pfam" id="PF20713"/>
    </source>
</evidence>